<dbReference type="GO" id="GO:0004475">
    <property type="term" value="F:mannose-1-phosphate guanylyltransferase (GTP) activity"/>
    <property type="evidence" value="ECO:0007669"/>
    <property type="project" value="UniProtKB-EC"/>
</dbReference>
<evidence type="ECO:0000256" key="7">
    <source>
        <dbReference type="ARBA" id="ARBA00047343"/>
    </source>
</evidence>
<evidence type="ECO:0000313" key="10">
    <source>
        <dbReference type="EMBL" id="TET94395.1"/>
    </source>
</evidence>
<dbReference type="InterPro" id="IPR029044">
    <property type="entry name" value="Nucleotide-diphossugar_trans"/>
</dbReference>
<dbReference type="Pfam" id="PF22640">
    <property type="entry name" value="ManC_GMP_beta-helix"/>
    <property type="match status" value="1"/>
</dbReference>
<feature type="domain" description="Nucleotidyl transferase" evidence="8">
    <location>
        <begin position="4"/>
        <end position="285"/>
    </location>
</feature>
<dbReference type="InterPro" id="IPR051161">
    <property type="entry name" value="Mannose-6P_isomerase_type2"/>
</dbReference>
<dbReference type="PANTHER" id="PTHR46390:SF1">
    <property type="entry name" value="MANNOSE-1-PHOSPHATE GUANYLYLTRANSFERASE"/>
    <property type="match status" value="1"/>
</dbReference>
<dbReference type="InterPro" id="IPR054566">
    <property type="entry name" value="ManC/GMP-like_b-helix"/>
</dbReference>
<gene>
    <name evidence="10" type="ORF">E3J33_00125</name>
</gene>
<protein>
    <recommendedName>
        <fullName evidence="2">mannose-1-phosphate guanylyltransferase</fullName>
        <ecNumber evidence="2">2.7.7.13</ecNumber>
    </recommendedName>
</protein>
<organism evidence="10 11">
    <name type="scientific">Aerophobetes bacterium</name>
    <dbReference type="NCBI Taxonomy" id="2030807"/>
    <lineage>
        <taxon>Bacteria</taxon>
        <taxon>Candidatus Aerophobota</taxon>
    </lineage>
</organism>
<feature type="domain" description="MannoseP isomerase/GMP-like beta-helix" evidence="9">
    <location>
        <begin position="299"/>
        <end position="348"/>
    </location>
</feature>
<keyword evidence="3 10" id="KW-0808">Transferase</keyword>
<evidence type="ECO:0000313" key="11">
    <source>
        <dbReference type="Proteomes" id="UP000316925"/>
    </source>
</evidence>
<evidence type="ECO:0000256" key="2">
    <source>
        <dbReference type="ARBA" id="ARBA00012387"/>
    </source>
</evidence>
<keyword evidence="5" id="KW-0547">Nucleotide-binding</keyword>
<dbReference type="EMBL" id="SOIJ01000008">
    <property type="protein sequence ID" value="TET94395.1"/>
    <property type="molecule type" value="Genomic_DNA"/>
</dbReference>
<dbReference type="FunFam" id="3.90.550.10:FF:000046">
    <property type="entry name" value="Mannose-1-phosphate guanylyltransferase (GDP)"/>
    <property type="match status" value="1"/>
</dbReference>
<dbReference type="InterPro" id="IPR049577">
    <property type="entry name" value="GMPP_N"/>
</dbReference>
<comment type="catalytic activity">
    <reaction evidence="7">
        <text>alpha-D-mannose 1-phosphate + GTP + H(+) = GDP-alpha-D-mannose + diphosphate</text>
        <dbReference type="Rhea" id="RHEA:15229"/>
        <dbReference type="ChEBI" id="CHEBI:15378"/>
        <dbReference type="ChEBI" id="CHEBI:33019"/>
        <dbReference type="ChEBI" id="CHEBI:37565"/>
        <dbReference type="ChEBI" id="CHEBI:57527"/>
        <dbReference type="ChEBI" id="CHEBI:58409"/>
        <dbReference type="EC" id="2.7.7.13"/>
    </reaction>
</comment>
<dbReference type="CDD" id="cd02509">
    <property type="entry name" value="GDP-M1P_Guanylyltransferase"/>
    <property type="match status" value="1"/>
</dbReference>
<evidence type="ECO:0000259" key="8">
    <source>
        <dbReference type="Pfam" id="PF00483"/>
    </source>
</evidence>
<accession>A0A523YSA9</accession>
<evidence type="ECO:0000256" key="4">
    <source>
        <dbReference type="ARBA" id="ARBA00022695"/>
    </source>
</evidence>
<evidence type="ECO:0000256" key="3">
    <source>
        <dbReference type="ARBA" id="ARBA00022679"/>
    </source>
</evidence>
<dbReference type="PANTHER" id="PTHR46390">
    <property type="entry name" value="MANNOSE-1-PHOSPHATE GUANYLYLTRANSFERASE"/>
    <property type="match status" value="1"/>
</dbReference>
<evidence type="ECO:0000256" key="6">
    <source>
        <dbReference type="ARBA" id="ARBA00023134"/>
    </source>
</evidence>
<keyword evidence="6" id="KW-0342">GTP-binding</keyword>
<dbReference type="Gene3D" id="3.90.550.10">
    <property type="entry name" value="Spore Coat Polysaccharide Biosynthesis Protein SpsA, Chain A"/>
    <property type="match status" value="1"/>
</dbReference>
<dbReference type="EC" id="2.7.7.13" evidence="2"/>
<dbReference type="AlphaFoldDB" id="A0A523YSA9"/>
<evidence type="ECO:0000256" key="5">
    <source>
        <dbReference type="ARBA" id="ARBA00022741"/>
    </source>
</evidence>
<dbReference type="InterPro" id="IPR005835">
    <property type="entry name" value="NTP_transferase_dom"/>
</dbReference>
<comment type="similarity">
    <text evidence="1">Belongs to the mannose-6-phosphate isomerase type 2 family.</text>
</comment>
<evidence type="ECO:0000256" key="1">
    <source>
        <dbReference type="ARBA" id="ARBA00006115"/>
    </source>
</evidence>
<reference evidence="10 11" key="1">
    <citation type="submission" date="2019-03" db="EMBL/GenBank/DDBJ databases">
        <title>Metabolic potential of uncultured bacteria and archaea associated with petroleum seepage in deep-sea sediments.</title>
        <authorList>
            <person name="Dong X."/>
            <person name="Hubert C."/>
        </authorList>
    </citation>
    <scope>NUCLEOTIDE SEQUENCE [LARGE SCALE GENOMIC DNA]</scope>
    <source>
        <strain evidence="10">E29_bin28</strain>
    </source>
</reference>
<keyword evidence="4 10" id="KW-0548">Nucleotidyltransferase</keyword>
<dbReference type="SUPFAM" id="SSF53448">
    <property type="entry name" value="Nucleotide-diphospho-sugar transferases"/>
    <property type="match status" value="1"/>
</dbReference>
<dbReference type="SUPFAM" id="SSF159283">
    <property type="entry name" value="Guanosine diphospho-D-mannose pyrophosphorylase/mannose-6-phosphate isomerase linker domain"/>
    <property type="match status" value="1"/>
</dbReference>
<comment type="caution">
    <text evidence="10">The sequence shown here is derived from an EMBL/GenBank/DDBJ whole genome shotgun (WGS) entry which is preliminary data.</text>
</comment>
<name>A0A523YSA9_UNCAE</name>
<sequence length="359" mass="40472">MSVGLIMAGGLGKRLWPESSVTHPKHLLNLVGRESFLQAAYRRASHLFGRENTFLVIREELREAVVSQLPELPFDNIIAEPQGKDTAPCIGFASVWVRRRKGDDSMVVLPADHIIRDEERFAEIISAAAKQAKKGLLVTIGIKPTRAETGYGYLEIGNKLGDLDGIPLFEVKRFTEKPSHKKAKEFFEQGNFLWNAGIFAWTPSTILEQMELHLPELYQGLIRIEEALGTKDEQRVIREVYPSLPKISIDYGIMEKVSSVVAVPGDFFWDDIGDWKALERVLSKDKAGNIIRGLVEERESSNCILINRENKILGAIGLSDVIIINTEKGILVVRKEEAQEVKELVNELLKDEKLKKYLQ</sequence>
<evidence type="ECO:0000259" key="9">
    <source>
        <dbReference type="Pfam" id="PF22640"/>
    </source>
</evidence>
<dbReference type="GO" id="GO:0005525">
    <property type="term" value="F:GTP binding"/>
    <property type="evidence" value="ECO:0007669"/>
    <property type="project" value="UniProtKB-KW"/>
</dbReference>
<dbReference type="Proteomes" id="UP000316925">
    <property type="component" value="Unassembled WGS sequence"/>
</dbReference>
<dbReference type="Pfam" id="PF00483">
    <property type="entry name" value="NTP_transferase"/>
    <property type="match status" value="1"/>
</dbReference>
<proteinExistence type="inferred from homology"/>
<dbReference type="GO" id="GO:0009298">
    <property type="term" value="P:GDP-mannose biosynthetic process"/>
    <property type="evidence" value="ECO:0007669"/>
    <property type="project" value="TreeGrafter"/>
</dbReference>